<evidence type="ECO:0000259" key="4">
    <source>
        <dbReference type="PROSITE" id="PS51819"/>
    </source>
</evidence>
<evidence type="ECO:0000256" key="1">
    <source>
        <dbReference type="ARBA" id="ARBA00011051"/>
    </source>
</evidence>
<dbReference type="GO" id="GO:0051213">
    <property type="term" value="F:dioxygenase activity"/>
    <property type="evidence" value="ECO:0007669"/>
    <property type="project" value="UniProtKB-KW"/>
</dbReference>
<reference evidence="5 6" key="1">
    <citation type="submission" date="2016-10" db="EMBL/GenBank/DDBJ databases">
        <authorList>
            <person name="de Groot N.N."/>
        </authorList>
    </citation>
    <scope>NUCLEOTIDE SEQUENCE [LARGE SCALE GENOMIC DNA]</scope>
    <source>
        <strain evidence="5 6">CGMCC 4.6858</strain>
    </source>
</reference>
<proteinExistence type="inferred from homology"/>
<dbReference type="AlphaFoldDB" id="A0A1G6N7F5"/>
<sequence>MRMGTTIPALPVRSVEASTEFYVERLGFEVLHTDGHLGVLQRDDAQLHLWQAGDTSWSGRADLAARPVVSGAESFLAGTASCRIQLDGVEGVEGVDALYDEMAAADVLHGVSGRGPLDTDYGTREFHVLDLDGNLLTFFVWR</sequence>
<dbReference type="GO" id="GO:0046677">
    <property type="term" value="P:response to antibiotic"/>
    <property type="evidence" value="ECO:0007669"/>
    <property type="project" value="UniProtKB-KW"/>
</dbReference>
<evidence type="ECO:0000313" key="5">
    <source>
        <dbReference type="EMBL" id="SDC63337.1"/>
    </source>
</evidence>
<name>A0A1G6N7F5_9ACTN</name>
<dbReference type="InterPro" id="IPR000335">
    <property type="entry name" value="Bleomycin-R"/>
</dbReference>
<dbReference type="STRING" id="1045774.SAMN05421872_103157"/>
<gene>
    <name evidence="5" type="ORF">SAMN05421872_103157</name>
</gene>
<dbReference type="PRINTS" id="PR00311">
    <property type="entry name" value="BLEOMYCINRST"/>
</dbReference>
<dbReference type="Gene3D" id="3.10.180.10">
    <property type="entry name" value="2,3-Dihydroxybiphenyl 1,2-Dioxygenase, domain 1"/>
    <property type="match status" value="1"/>
</dbReference>
<dbReference type="Proteomes" id="UP000199034">
    <property type="component" value="Unassembled WGS sequence"/>
</dbReference>
<keyword evidence="3" id="KW-0046">Antibiotic resistance</keyword>
<dbReference type="PROSITE" id="PS51819">
    <property type="entry name" value="VOC"/>
    <property type="match status" value="1"/>
</dbReference>
<accession>A0A1G6N7F5</accession>
<dbReference type="InterPro" id="IPR004360">
    <property type="entry name" value="Glyas_Fos-R_dOase_dom"/>
</dbReference>
<dbReference type="CDD" id="cd08349">
    <property type="entry name" value="BLMA_like"/>
    <property type="match status" value="1"/>
</dbReference>
<keyword evidence="5" id="KW-0223">Dioxygenase</keyword>
<evidence type="ECO:0000256" key="2">
    <source>
        <dbReference type="ARBA" id="ARBA00021572"/>
    </source>
</evidence>
<protein>
    <recommendedName>
        <fullName evidence="2">Bleomycin resistance protein</fullName>
    </recommendedName>
</protein>
<dbReference type="EMBL" id="FMZM01000003">
    <property type="protein sequence ID" value="SDC63337.1"/>
    <property type="molecule type" value="Genomic_DNA"/>
</dbReference>
<keyword evidence="6" id="KW-1185">Reference proteome</keyword>
<dbReference type="OrthoDB" id="9791602at2"/>
<feature type="domain" description="VOC" evidence="4">
    <location>
        <begin position="2"/>
        <end position="141"/>
    </location>
</feature>
<evidence type="ECO:0000256" key="3">
    <source>
        <dbReference type="ARBA" id="ARBA00023251"/>
    </source>
</evidence>
<dbReference type="SUPFAM" id="SSF54593">
    <property type="entry name" value="Glyoxalase/Bleomycin resistance protein/Dihydroxybiphenyl dioxygenase"/>
    <property type="match status" value="1"/>
</dbReference>
<dbReference type="InterPro" id="IPR029068">
    <property type="entry name" value="Glyas_Bleomycin-R_OHBP_Dase"/>
</dbReference>
<dbReference type="InterPro" id="IPR037523">
    <property type="entry name" value="VOC_core"/>
</dbReference>
<evidence type="ECO:0000313" key="6">
    <source>
        <dbReference type="Proteomes" id="UP000199034"/>
    </source>
</evidence>
<comment type="similarity">
    <text evidence="1">Belongs to the bleomycin resistance protein family.</text>
</comment>
<organism evidence="5 6">
    <name type="scientific">Nocardioides lianchengensis</name>
    <dbReference type="NCBI Taxonomy" id="1045774"/>
    <lineage>
        <taxon>Bacteria</taxon>
        <taxon>Bacillati</taxon>
        <taxon>Actinomycetota</taxon>
        <taxon>Actinomycetes</taxon>
        <taxon>Propionibacteriales</taxon>
        <taxon>Nocardioidaceae</taxon>
        <taxon>Nocardioides</taxon>
    </lineage>
</organism>
<dbReference type="Pfam" id="PF00903">
    <property type="entry name" value="Glyoxalase"/>
    <property type="match status" value="1"/>
</dbReference>
<keyword evidence="5" id="KW-0560">Oxidoreductase</keyword>